<protein>
    <recommendedName>
        <fullName evidence="13">RING-type domain-containing protein</fullName>
    </recommendedName>
</protein>
<dbReference type="WBParaSite" id="SMTH1_71930.1">
    <property type="protein sequence ID" value="SMTH1_71930.1"/>
    <property type="gene ID" value="SMTH1_71930"/>
</dbReference>
<evidence type="ECO:0000256" key="7">
    <source>
        <dbReference type="ARBA" id="ARBA00023204"/>
    </source>
</evidence>
<feature type="coiled-coil region" evidence="11">
    <location>
        <begin position="698"/>
        <end position="725"/>
    </location>
</feature>
<evidence type="ECO:0000256" key="8">
    <source>
        <dbReference type="ARBA" id="ARBA00023242"/>
    </source>
</evidence>
<keyword evidence="2" id="KW-0479">Metal-binding</keyword>
<dbReference type="GO" id="GO:0045944">
    <property type="term" value="P:positive regulation of transcription by RNA polymerase II"/>
    <property type="evidence" value="ECO:0007669"/>
    <property type="project" value="TreeGrafter"/>
</dbReference>
<evidence type="ECO:0000256" key="2">
    <source>
        <dbReference type="ARBA" id="ARBA00022723"/>
    </source>
</evidence>
<dbReference type="InterPro" id="IPR017907">
    <property type="entry name" value="Znf_RING_CS"/>
</dbReference>
<evidence type="ECO:0000256" key="3">
    <source>
        <dbReference type="ARBA" id="ARBA00022737"/>
    </source>
</evidence>
<dbReference type="InterPro" id="IPR001841">
    <property type="entry name" value="Znf_RING"/>
</dbReference>
<evidence type="ECO:0000313" key="15">
    <source>
        <dbReference type="WBParaSite" id="SMTH1_71930.1"/>
    </source>
</evidence>
<organism evidence="14 15">
    <name type="scientific">Schistosoma mattheei</name>
    <dbReference type="NCBI Taxonomy" id="31246"/>
    <lineage>
        <taxon>Eukaryota</taxon>
        <taxon>Metazoa</taxon>
        <taxon>Spiralia</taxon>
        <taxon>Lophotrochozoa</taxon>
        <taxon>Platyhelminthes</taxon>
        <taxon>Trematoda</taxon>
        <taxon>Digenea</taxon>
        <taxon>Strigeidida</taxon>
        <taxon>Schistosomatoidea</taxon>
        <taxon>Schistosomatidae</taxon>
        <taxon>Schistosoma</taxon>
    </lineage>
</organism>
<feature type="compositionally biased region" description="Polar residues" evidence="12">
    <location>
        <begin position="629"/>
        <end position="646"/>
    </location>
</feature>
<evidence type="ECO:0000256" key="11">
    <source>
        <dbReference type="SAM" id="Coils"/>
    </source>
</evidence>
<dbReference type="SUPFAM" id="SSF57850">
    <property type="entry name" value="RING/U-box"/>
    <property type="match status" value="1"/>
</dbReference>
<proteinExistence type="predicted"/>
<dbReference type="InterPro" id="IPR013083">
    <property type="entry name" value="Znf_RING/FYVE/PHD"/>
</dbReference>
<accession>A0AA85BS72</accession>
<dbReference type="PROSITE" id="PS00518">
    <property type="entry name" value="ZF_RING_1"/>
    <property type="match status" value="1"/>
</dbReference>
<name>A0AA85BS72_9TREM</name>
<feature type="compositionally biased region" description="Polar residues" evidence="12">
    <location>
        <begin position="680"/>
        <end position="691"/>
    </location>
</feature>
<evidence type="ECO:0000259" key="13">
    <source>
        <dbReference type="PROSITE" id="PS50089"/>
    </source>
</evidence>
<keyword evidence="6" id="KW-0862">Zinc</keyword>
<evidence type="ECO:0000256" key="5">
    <source>
        <dbReference type="ARBA" id="ARBA00022771"/>
    </source>
</evidence>
<evidence type="ECO:0000256" key="12">
    <source>
        <dbReference type="SAM" id="MobiDB-lite"/>
    </source>
</evidence>
<dbReference type="GO" id="GO:0004842">
    <property type="term" value="F:ubiquitin-protein transferase activity"/>
    <property type="evidence" value="ECO:0007669"/>
    <property type="project" value="TreeGrafter"/>
</dbReference>
<evidence type="ECO:0000256" key="6">
    <source>
        <dbReference type="ARBA" id="ARBA00022833"/>
    </source>
</evidence>
<dbReference type="Gene3D" id="3.30.40.10">
    <property type="entry name" value="Zinc/RING finger domain, C3HC4 (zinc finger)"/>
    <property type="match status" value="1"/>
</dbReference>
<dbReference type="PANTHER" id="PTHR13763">
    <property type="entry name" value="BREAST CANCER TYPE 1 SUSCEPTIBILITY PROTEIN BRCA1"/>
    <property type="match status" value="1"/>
</dbReference>
<feature type="region of interest" description="Disordered" evidence="12">
    <location>
        <begin position="622"/>
        <end position="691"/>
    </location>
</feature>
<feature type="domain" description="RING-type" evidence="13">
    <location>
        <begin position="22"/>
        <end position="62"/>
    </location>
</feature>
<dbReference type="Proteomes" id="UP000050791">
    <property type="component" value="Unassembled WGS sequence"/>
</dbReference>
<feature type="compositionally biased region" description="Basic and acidic residues" evidence="12">
    <location>
        <begin position="667"/>
        <end position="678"/>
    </location>
</feature>
<sequence>MEFSCVSEIEHCLGGIKQFLRCPICLDDVQNPVVTPCSHIYCKFCMDKHFEKKRSASCPLCNKNLSSRSLKSSSKVVTVIDLCKKVISTYESEAKTKLVSRDLVGSLHLSQELTQVDVTASCVLPSSRNSEDFQVSGEESHPRPRNRILLGTTARTQRTKQMNKQRSALPFEEVLTQPMRSLCAYTEVKELSLPKQDVENHDAFLDIFSLTQQTQPMIDSFDSGSLFAPVEGHTTQKNESKPISKLLRKTSKRIKRAACLPPLPPVTRTTVLTRNSPEAVSHSSLPSHNSVSLKRSSDSPFADGKNSKQSRRESNCSVLSGQGLVTKTHEVLCHVQPSENSRHFLPKWGRSVSRSRRRTSEKTVETPLPHGKQEDISDISLNIVQEHSTTSNKSQNGFSPVSRLTKADCPKETCHFIMPLRRLISRDYFHSKSLRSRLRSSLRQNEAAVSPIIQVKSPHGYSAYKCDLDSPEPRGQLNGSNISNTSYSAVDSCEIYCQPLHCSACGETLVLHTDINSANMISPGPQFSELLLRPPVSILSSSMSSSYWQAEDPGDTIFTDAHLDALVEVNRRYISESDGDCNLKHSSVSLPRNSYRSYLQTDSRDNALSHCEVQSGVKVPNLVGPSLKPYNSPTLPSNSSYSNAQRNRTDESEKIHGENIANSESPTEQHSDFSRFPDHSTFSTFQGSSSEIMPTVDRERLRHECEELEAVVAALQKQLEAQADELSPESTAEILKSACTEPLDDAPVGVTSFTECVPQQSHNEIRMFPGSDVKHAIVSVEKLQTHEPMAIQSSQDCLRF</sequence>
<dbReference type="InterPro" id="IPR031099">
    <property type="entry name" value="BRCA1-associated"/>
</dbReference>
<keyword evidence="11" id="KW-0175">Coiled coil</keyword>
<dbReference type="SMART" id="SM00184">
    <property type="entry name" value="RING"/>
    <property type="match status" value="1"/>
</dbReference>
<evidence type="ECO:0000256" key="9">
    <source>
        <dbReference type="ARBA" id="ARBA00023306"/>
    </source>
</evidence>
<keyword evidence="7" id="KW-0234">DNA repair</keyword>
<dbReference type="PANTHER" id="PTHR13763:SF0">
    <property type="entry name" value="BREAST CANCER TYPE 1 SUSCEPTIBILITY PROTEIN"/>
    <property type="match status" value="1"/>
</dbReference>
<dbReference type="GO" id="GO:0000724">
    <property type="term" value="P:double-strand break repair via homologous recombination"/>
    <property type="evidence" value="ECO:0007669"/>
    <property type="project" value="TreeGrafter"/>
</dbReference>
<dbReference type="Pfam" id="PF00097">
    <property type="entry name" value="zf-C3HC4"/>
    <property type="match status" value="1"/>
</dbReference>
<feature type="region of interest" description="Disordered" evidence="12">
    <location>
        <begin position="350"/>
        <end position="373"/>
    </location>
</feature>
<evidence type="ECO:0000313" key="14">
    <source>
        <dbReference type="Proteomes" id="UP000050791"/>
    </source>
</evidence>
<dbReference type="PROSITE" id="PS50089">
    <property type="entry name" value="ZF_RING_2"/>
    <property type="match status" value="1"/>
</dbReference>
<evidence type="ECO:0000256" key="10">
    <source>
        <dbReference type="PROSITE-ProRule" id="PRU00175"/>
    </source>
</evidence>
<feature type="compositionally biased region" description="Low complexity" evidence="12">
    <location>
        <begin position="266"/>
        <end position="293"/>
    </location>
</feature>
<feature type="region of interest" description="Disordered" evidence="12">
    <location>
        <begin position="262"/>
        <end position="321"/>
    </location>
</feature>
<dbReference type="GO" id="GO:0008270">
    <property type="term" value="F:zinc ion binding"/>
    <property type="evidence" value="ECO:0007669"/>
    <property type="project" value="UniProtKB-KW"/>
</dbReference>
<dbReference type="GO" id="GO:0070531">
    <property type="term" value="C:BRCA1-A complex"/>
    <property type="evidence" value="ECO:0007669"/>
    <property type="project" value="TreeGrafter"/>
</dbReference>
<dbReference type="InterPro" id="IPR018957">
    <property type="entry name" value="Znf_C3HC4_RING-type"/>
</dbReference>
<keyword evidence="4" id="KW-0227">DNA damage</keyword>
<keyword evidence="9" id="KW-0131">Cell cycle</keyword>
<keyword evidence="8" id="KW-0539">Nucleus</keyword>
<keyword evidence="3" id="KW-0677">Repeat</keyword>
<feature type="compositionally biased region" description="Basic and acidic residues" evidence="12">
    <location>
        <begin position="647"/>
        <end position="657"/>
    </location>
</feature>
<comment type="subcellular location">
    <subcellularLocation>
        <location evidence="1">Nucleus</location>
    </subcellularLocation>
</comment>
<evidence type="ECO:0000256" key="4">
    <source>
        <dbReference type="ARBA" id="ARBA00022763"/>
    </source>
</evidence>
<dbReference type="GO" id="GO:0031436">
    <property type="term" value="C:BRCA1-BARD1 complex"/>
    <property type="evidence" value="ECO:0007669"/>
    <property type="project" value="TreeGrafter"/>
</dbReference>
<evidence type="ECO:0000256" key="1">
    <source>
        <dbReference type="ARBA" id="ARBA00004123"/>
    </source>
</evidence>
<keyword evidence="5 10" id="KW-0863">Zinc-finger</keyword>
<reference evidence="15" key="1">
    <citation type="submission" date="2023-11" db="UniProtKB">
        <authorList>
            <consortium name="WormBaseParasite"/>
        </authorList>
    </citation>
    <scope>IDENTIFICATION</scope>
</reference>
<dbReference type="AlphaFoldDB" id="A0AA85BS72"/>